<dbReference type="AlphaFoldDB" id="A0A6A3RIG5"/>
<gene>
    <name evidence="10" type="ORF">PF001_g17249</name>
    <name evidence="9" type="ORF">PF002_g18252</name>
    <name evidence="8" type="ORF">PF004_g18189</name>
    <name evidence="7" type="ORF">PF005_g17430</name>
    <name evidence="6" type="ORF">PF006_g16798</name>
    <name evidence="5" type="ORF">PF007_g17680</name>
    <name evidence="2" type="ORF">PF009_g19215</name>
    <name evidence="4" type="ORF">PF010_g17208</name>
    <name evidence="3" type="ORF">PF011_g16527</name>
</gene>
<dbReference type="EMBL" id="QXGC01001426">
    <property type="protein sequence ID" value="KAE9203239.1"/>
    <property type="molecule type" value="Genomic_DNA"/>
</dbReference>
<evidence type="ECO:0000313" key="12">
    <source>
        <dbReference type="Proteomes" id="UP000433483"/>
    </source>
</evidence>
<dbReference type="EMBL" id="QXFW01001187">
    <property type="protein sequence ID" value="KAE8994984.1"/>
    <property type="molecule type" value="Genomic_DNA"/>
</dbReference>
<evidence type="ECO:0000313" key="9">
    <source>
        <dbReference type="EMBL" id="KAE9212463.1"/>
    </source>
</evidence>
<evidence type="ECO:0000313" key="15">
    <source>
        <dbReference type="Proteomes" id="UP000440732"/>
    </source>
</evidence>
<evidence type="ECO:0000313" key="18">
    <source>
        <dbReference type="Proteomes" id="UP000476176"/>
    </source>
</evidence>
<sequence length="555" mass="63527">MTDGSSTSGRSTSLWIRGILALLLVTGLLALALEASTLDFRPKLRRVAHTSNAQQLLQHRRPRAGSGSGSYWPQDATVSLEELLQLQNASRAAASDEVTPDDLFHLSLLHGACVAHKDAIVTWEFGAPGPHQDDEQRNVATLIHEDDPDLLHVLKQCPDVDLFLPSGVRNNGYCEDSMAYTKYLKTRLLPLWALTKEMFDPELGRKVDYFDLCPDTAMLFFQHYWEDIPSSSRWPKHKKMYLMPNIEMWELDETHFWRVDGVLCKTRICEERVTKWYEQQGNPRDTKVIYTKHTSSDQASYARRVFGDEVKPKNFSDVKFIHTVGGSYWKGTRQVIECWLSRPHFPPLDLYIHKWAYDGMFKGAYEKRIPKSQIRLTTDEVDANTFTKAIAESSYFLCPSQMEGYGHYMNQARASGGVIVTTDMDPMKELIENDDMGLRVKSRPRHDRNIFLGGKSKKGKGLRNVPGMVATFSSRDLCKTVEHLLNDISLDQRREMGEKARRQYHKDTKFFEQAMLDLRVRARRDANAVSQVGDDDMEVISSESQKHLRDRPTTG</sequence>
<feature type="region of interest" description="Disordered" evidence="1">
    <location>
        <begin position="51"/>
        <end position="71"/>
    </location>
</feature>
<evidence type="ECO:0000313" key="11">
    <source>
        <dbReference type="Proteomes" id="UP000429523"/>
    </source>
</evidence>
<evidence type="ECO:0000313" key="7">
    <source>
        <dbReference type="EMBL" id="KAE9195066.1"/>
    </source>
</evidence>
<evidence type="ECO:0000313" key="2">
    <source>
        <dbReference type="EMBL" id="KAE8930701.1"/>
    </source>
</evidence>
<dbReference type="Proteomes" id="UP000488956">
    <property type="component" value="Unassembled WGS sequence"/>
</dbReference>
<name>A0A6A3RIG5_9STRA</name>
<evidence type="ECO:0000313" key="16">
    <source>
        <dbReference type="Proteomes" id="UP000441208"/>
    </source>
</evidence>
<comment type="caution">
    <text evidence="5">The sequence shown here is derived from an EMBL/GenBank/DDBJ whole genome shotgun (WGS) entry which is preliminary data.</text>
</comment>
<evidence type="ECO:0000313" key="8">
    <source>
        <dbReference type="EMBL" id="KAE9203239.1"/>
    </source>
</evidence>
<evidence type="ECO:0000313" key="19">
    <source>
        <dbReference type="Proteomes" id="UP000488956"/>
    </source>
</evidence>
<dbReference type="Proteomes" id="UP000437068">
    <property type="component" value="Unassembled WGS sequence"/>
</dbReference>
<dbReference type="OrthoDB" id="2100592at2759"/>
<dbReference type="EMBL" id="QXGE01001235">
    <property type="protein sequence ID" value="KAE9295620.1"/>
    <property type="molecule type" value="Genomic_DNA"/>
</dbReference>
<dbReference type="EMBL" id="QXFZ01001212">
    <property type="protein sequence ID" value="KAE9094669.1"/>
    <property type="molecule type" value="Genomic_DNA"/>
</dbReference>
<dbReference type="EMBL" id="QXGB01001202">
    <property type="protein sequence ID" value="KAE9195066.1"/>
    <property type="molecule type" value="Genomic_DNA"/>
</dbReference>
<keyword evidence="12" id="KW-1185">Reference proteome</keyword>
<dbReference type="EMBL" id="QXFX01001226">
    <property type="protein sequence ID" value="KAE9094177.1"/>
    <property type="molecule type" value="Genomic_DNA"/>
</dbReference>
<organism evidence="5 16">
    <name type="scientific">Phytophthora fragariae</name>
    <dbReference type="NCBI Taxonomy" id="53985"/>
    <lineage>
        <taxon>Eukaryota</taxon>
        <taxon>Sar</taxon>
        <taxon>Stramenopiles</taxon>
        <taxon>Oomycota</taxon>
        <taxon>Peronosporomycetes</taxon>
        <taxon>Peronosporales</taxon>
        <taxon>Peronosporaceae</taxon>
        <taxon>Phytophthora</taxon>
    </lineage>
</organism>
<evidence type="ECO:0000313" key="14">
    <source>
        <dbReference type="Proteomes" id="UP000440367"/>
    </source>
</evidence>
<dbReference type="Proteomes" id="UP000460718">
    <property type="component" value="Unassembled WGS sequence"/>
</dbReference>
<dbReference type="EMBL" id="QXGD01001185">
    <property type="protein sequence ID" value="KAE9212463.1"/>
    <property type="molecule type" value="Genomic_DNA"/>
</dbReference>
<dbReference type="EMBL" id="QXGF01001342">
    <property type="protein sequence ID" value="KAE8930701.1"/>
    <property type="molecule type" value="Genomic_DNA"/>
</dbReference>
<evidence type="ECO:0000313" key="17">
    <source>
        <dbReference type="Proteomes" id="UP000460718"/>
    </source>
</evidence>
<feature type="region of interest" description="Disordered" evidence="1">
    <location>
        <begin position="532"/>
        <end position="555"/>
    </location>
</feature>
<evidence type="ECO:0000313" key="4">
    <source>
        <dbReference type="EMBL" id="KAE9094177.1"/>
    </source>
</evidence>
<evidence type="ECO:0008006" key="20">
    <source>
        <dbReference type="Google" id="ProtNLM"/>
    </source>
</evidence>
<dbReference type="Proteomes" id="UP000429523">
    <property type="component" value="Unassembled WGS sequence"/>
</dbReference>
<feature type="compositionally biased region" description="Basic and acidic residues" evidence="1">
    <location>
        <begin position="544"/>
        <end position="555"/>
    </location>
</feature>
<evidence type="ECO:0000313" key="13">
    <source>
        <dbReference type="Proteomes" id="UP000437068"/>
    </source>
</evidence>
<dbReference type="Proteomes" id="UP000433483">
    <property type="component" value="Unassembled WGS sequence"/>
</dbReference>
<proteinExistence type="predicted"/>
<dbReference type="EMBL" id="QXGA01001193">
    <property type="protein sequence ID" value="KAE9126152.1"/>
    <property type="molecule type" value="Genomic_DNA"/>
</dbReference>
<evidence type="ECO:0000313" key="5">
    <source>
        <dbReference type="EMBL" id="KAE9094669.1"/>
    </source>
</evidence>
<accession>A0A6A3RIG5</accession>
<evidence type="ECO:0000256" key="1">
    <source>
        <dbReference type="SAM" id="MobiDB-lite"/>
    </source>
</evidence>
<evidence type="ECO:0000313" key="3">
    <source>
        <dbReference type="EMBL" id="KAE8994984.1"/>
    </source>
</evidence>
<dbReference type="SUPFAM" id="SSF53756">
    <property type="entry name" value="UDP-Glycosyltransferase/glycogen phosphorylase"/>
    <property type="match status" value="1"/>
</dbReference>
<evidence type="ECO:0000313" key="6">
    <source>
        <dbReference type="EMBL" id="KAE9126152.1"/>
    </source>
</evidence>
<dbReference type="Proteomes" id="UP000440732">
    <property type="component" value="Unassembled WGS sequence"/>
</dbReference>
<protein>
    <recommendedName>
        <fullName evidence="20">Glycosyl transferase family 1 domain-containing protein</fullName>
    </recommendedName>
</protein>
<dbReference type="Gene3D" id="3.40.50.2000">
    <property type="entry name" value="Glycogen Phosphorylase B"/>
    <property type="match status" value="1"/>
</dbReference>
<dbReference type="Proteomes" id="UP000441208">
    <property type="component" value="Unassembled WGS sequence"/>
</dbReference>
<reference evidence="11 12" key="1">
    <citation type="submission" date="2018-08" db="EMBL/GenBank/DDBJ databases">
        <title>Genomic investigation of the strawberry pathogen Phytophthora fragariae indicates pathogenicity is determined by transcriptional variation in three key races.</title>
        <authorList>
            <person name="Adams T.M."/>
            <person name="Armitage A.D."/>
            <person name="Sobczyk M.K."/>
            <person name="Bates H.J."/>
            <person name="Dunwell J.M."/>
            <person name="Nellist C.F."/>
            <person name="Harrison R.J."/>
        </authorList>
    </citation>
    <scope>NUCLEOTIDE SEQUENCE [LARGE SCALE GENOMIC DNA]</scope>
    <source>
        <strain evidence="10 13">A4</strain>
        <strain evidence="9 14">BC-1</strain>
        <strain evidence="8 18">BC-23</strain>
        <strain evidence="7 12">NOV-27</strain>
        <strain evidence="6 15">NOV-5</strain>
        <strain evidence="5 16">NOV-71</strain>
        <strain evidence="2 11">NOV-9</strain>
        <strain evidence="4 19">ONT-3</strain>
        <strain evidence="3 17">SCRP245</strain>
    </source>
</reference>
<dbReference type="Proteomes" id="UP000440367">
    <property type="component" value="Unassembled WGS sequence"/>
</dbReference>
<evidence type="ECO:0000313" key="10">
    <source>
        <dbReference type="EMBL" id="KAE9295620.1"/>
    </source>
</evidence>
<dbReference type="Proteomes" id="UP000476176">
    <property type="component" value="Unassembled WGS sequence"/>
</dbReference>